<proteinExistence type="predicted"/>
<feature type="domain" description="Fibronectin type-III" evidence="2">
    <location>
        <begin position="10"/>
        <end position="110"/>
    </location>
</feature>
<dbReference type="AlphaFoldDB" id="A0A7W6RWK7"/>
<comment type="caution">
    <text evidence="3">The sequence shown here is derived from an EMBL/GenBank/DDBJ whole genome shotgun (WGS) entry which is preliminary data.</text>
</comment>
<sequence length="1083" mass="108606">MAATDQDQTDPNDPKITSAIYDGASVRAAWTPSQDTGVTGYVILLAYLGGGDTVITHESDPIPGRTTNRGTLTLPEPLNTDVAYQVVVRALWDDTPGQASAPVILPTARPALVSALYDGSDIHATWAPSWQAAVGYEIVVFSTDSGLTYSTPVAGMDTTAGVITAAQMGGGLDAAQQWVITVAAVGEGNASARADLAAFPKPLACPTLEASSLYRQGTAIVARWSAPPAQGVDSVRLSAIGVNSGTEHAITLAASATNGTLALPAPLPETEPVLLRVAAVGAAGAGVSAPGTPLIATLPSIKGATYDGQTMALTWHMAANAAVSGFTLQVFSQTTGQAMTASVSGGTATHGTIPLGGPLADDQTWLAQVIATGEGIGAEGILVPVVTGTAAVTSVTSAPDNTTLDVCWTAPGSTVPPEYTRLTLHADGTPVAAVRAAGLSATLPVPAAVQGVADGAPPALTVALAPGAGAALNTAAPPVAAVAAAPSVTGFAVDALTGTATLRWAGLDGVSGYRIDLPGGARLYADDTTAPLPAGILAAGGAPPRVTVRAAVSEDGRAVLGPVSAPFTLAHAPPDGVSARYDGATLTVDWDPVPAAASFTVTVLQTTDGTTTRDGDPFTAPAGATGGRWPYTPSTPSATHTVVVQANQPVETADNLGPPSAPVALFRPAFVPSAAAASVAFPHLYPAARLATALAGGTPGAPITLFVPDVGNGTPLSGLPVTAGPFSLATSSAAPAYPYALTIAVGGDGPDDPSPWSFGAEPIRADLRAAYVDFLKALESAGAAPWGILAIQDALSRTLPQTFAEVLYYGYGLTVPSADTGATLGSVDLRPGMVLRVAASPYQAISESSSALRWSNGYVAGPVVDYEVGQFIDSAGGITTGWDSFFGQLVAGGALSVNPPPSHDTTEQMGGVADAADLYFPAFVAPFYRLFAPTTLPGASDPTPTDTPTNVTLAAASSFTALTTAGNTPGGADPVAYFRGRAMPRPCLRVTLDGAPMVVPVGTTVANLLAQRGQAPFAAPGPVTGLTLTRSLGAAVLDPTAPATADQRWPVRLDWSGLGAYGPGWTALSLPLLPGDSVTTNLP</sequence>
<accession>A0A7W6RWK7</accession>
<evidence type="ECO:0000313" key="4">
    <source>
        <dbReference type="Proteomes" id="UP000555728"/>
    </source>
</evidence>
<dbReference type="CDD" id="cd00063">
    <property type="entry name" value="FN3"/>
    <property type="match status" value="1"/>
</dbReference>
<feature type="region of interest" description="Disordered" evidence="1">
    <location>
        <begin position="608"/>
        <end position="629"/>
    </location>
</feature>
<dbReference type="InterPro" id="IPR003961">
    <property type="entry name" value="FN3_dom"/>
</dbReference>
<dbReference type="RefSeq" id="WP_184431068.1">
    <property type="nucleotide sequence ID" value="NZ_JACIGI010000002.1"/>
</dbReference>
<evidence type="ECO:0000256" key="1">
    <source>
        <dbReference type="SAM" id="MobiDB-lite"/>
    </source>
</evidence>
<gene>
    <name evidence="3" type="ORF">GGD88_000291</name>
</gene>
<protein>
    <recommendedName>
        <fullName evidence="2">Fibronectin type-III domain-containing protein</fullName>
    </recommendedName>
</protein>
<dbReference type="InterPro" id="IPR036116">
    <property type="entry name" value="FN3_sf"/>
</dbReference>
<evidence type="ECO:0000313" key="3">
    <source>
        <dbReference type="EMBL" id="MBB4284584.1"/>
    </source>
</evidence>
<organism evidence="3 4">
    <name type="scientific">Roseospira goensis</name>
    <dbReference type="NCBI Taxonomy" id="391922"/>
    <lineage>
        <taxon>Bacteria</taxon>
        <taxon>Pseudomonadati</taxon>
        <taxon>Pseudomonadota</taxon>
        <taxon>Alphaproteobacteria</taxon>
        <taxon>Rhodospirillales</taxon>
        <taxon>Rhodospirillaceae</taxon>
        <taxon>Roseospira</taxon>
    </lineage>
</organism>
<evidence type="ECO:0000259" key="2">
    <source>
        <dbReference type="PROSITE" id="PS50853"/>
    </source>
</evidence>
<name>A0A7W6RWK7_9PROT</name>
<dbReference type="PROSITE" id="PS50853">
    <property type="entry name" value="FN3"/>
    <property type="match status" value="1"/>
</dbReference>
<keyword evidence="4" id="KW-1185">Reference proteome</keyword>
<dbReference type="EMBL" id="JACIGI010000002">
    <property type="protein sequence ID" value="MBB4284584.1"/>
    <property type="molecule type" value="Genomic_DNA"/>
</dbReference>
<reference evidence="3 4" key="1">
    <citation type="submission" date="2020-08" db="EMBL/GenBank/DDBJ databases">
        <title>Genome sequencing of Purple Non-Sulfur Bacteria from various extreme environments.</title>
        <authorList>
            <person name="Mayer M."/>
        </authorList>
    </citation>
    <scope>NUCLEOTIDE SEQUENCE [LARGE SCALE GENOMIC DNA]</scope>
    <source>
        <strain evidence="3 4">JA135</strain>
    </source>
</reference>
<dbReference type="Proteomes" id="UP000555728">
    <property type="component" value="Unassembled WGS sequence"/>
</dbReference>
<dbReference type="SUPFAM" id="SSF49265">
    <property type="entry name" value="Fibronectin type III"/>
    <property type="match status" value="1"/>
</dbReference>